<evidence type="ECO:0000313" key="12">
    <source>
        <dbReference type="Proteomes" id="UP001321749"/>
    </source>
</evidence>
<proteinExistence type="inferred from homology"/>
<evidence type="ECO:0000256" key="6">
    <source>
        <dbReference type="ARBA" id="ARBA00022729"/>
    </source>
</evidence>
<keyword evidence="7 10" id="KW-0256">Endoplasmic reticulum</keyword>
<dbReference type="PANTHER" id="PTHR21049:SF0">
    <property type="entry name" value="DOLICHYL-DIPHOSPHOOLIGOSACCHARIDE--PROTEIN GLYCOSYLTRANSFERASE SUBUNIT 1"/>
    <property type="match status" value="1"/>
</dbReference>
<reference evidence="11" key="1">
    <citation type="journal article" date="2023" name="Mol. Phylogenet. Evol.">
        <title>Genome-scale phylogeny and comparative genomics of the fungal order Sordariales.</title>
        <authorList>
            <person name="Hensen N."/>
            <person name="Bonometti L."/>
            <person name="Westerberg I."/>
            <person name="Brannstrom I.O."/>
            <person name="Guillou S."/>
            <person name="Cros-Aarteil S."/>
            <person name="Calhoun S."/>
            <person name="Haridas S."/>
            <person name="Kuo A."/>
            <person name="Mondo S."/>
            <person name="Pangilinan J."/>
            <person name="Riley R."/>
            <person name="LaButti K."/>
            <person name="Andreopoulos B."/>
            <person name="Lipzen A."/>
            <person name="Chen C."/>
            <person name="Yan M."/>
            <person name="Daum C."/>
            <person name="Ng V."/>
            <person name="Clum A."/>
            <person name="Steindorff A."/>
            <person name="Ohm R.A."/>
            <person name="Martin F."/>
            <person name="Silar P."/>
            <person name="Natvig D.O."/>
            <person name="Lalanne C."/>
            <person name="Gautier V."/>
            <person name="Ament-Velasquez S.L."/>
            <person name="Kruys A."/>
            <person name="Hutchinson M.I."/>
            <person name="Powell A.J."/>
            <person name="Barry K."/>
            <person name="Miller A.N."/>
            <person name="Grigoriev I.V."/>
            <person name="Debuchy R."/>
            <person name="Gladieux P."/>
            <person name="Hiltunen Thoren M."/>
            <person name="Johannesson H."/>
        </authorList>
    </citation>
    <scope>NUCLEOTIDE SEQUENCE</scope>
    <source>
        <strain evidence="11">PSN324</strain>
    </source>
</reference>
<protein>
    <recommendedName>
        <fullName evidence="10">Dolichyl-diphosphooligosaccharide--protein glycosyltransferase subunit 1</fullName>
    </recommendedName>
</protein>
<accession>A0AAV9HDZ1</accession>
<comment type="function">
    <text evidence="1 10">Subunit of the oligosaccharyl transferase (OST) complex that catalyzes the initial transfer of a defined glycan (Glc(3)Man(9)GlcNAc(2) in eukaryotes) from the lipid carrier dolichol-pyrophosphate to an asparagine residue within an Asn-X-Ser/Thr consensus motif in nascent polypeptide chains, the first step in protein N-glycosylation. N-glycosylation occurs cotranslationally and the complex associates with the Sec61 complex at the channel-forming translocon complex that mediates protein translocation across the endoplasmic reticulum (ER). All subunits are required for a maximal enzyme activity.</text>
</comment>
<keyword evidence="9 10" id="KW-0472">Membrane</keyword>
<name>A0AAV9HDZ1_9PEZI</name>
<keyword evidence="6 10" id="KW-0732">Signal</keyword>
<reference evidence="11" key="2">
    <citation type="submission" date="2023-06" db="EMBL/GenBank/DDBJ databases">
        <authorList>
            <consortium name="Lawrence Berkeley National Laboratory"/>
            <person name="Mondo S.J."/>
            <person name="Hensen N."/>
            <person name="Bonometti L."/>
            <person name="Westerberg I."/>
            <person name="Brannstrom I.O."/>
            <person name="Guillou S."/>
            <person name="Cros-Aarteil S."/>
            <person name="Calhoun S."/>
            <person name="Haridas S."/>
            <person name="Kuo A."/>
            <person name="Pangilinan J."/>
            <person name="Riley R."/>
            <person name="Labutti K."/>
            <person name="Andreopoulos B."/>
            <person name="Lipzen A."/>
            <person name="Chen C."/>
            <person name="Yanf M."/>
            <person name="Daum C."/>
            <person name="Ng V."/>
            <person name="Clum A."/>
            <person name="Steindorff A."/>
            <person name="Ohm R."/>
            <person name="Martin F."/>
            <person name="Silar P."/>
            <person name="Natvig D."/>
            <person name="Lalanne C."/>
            <person name="Gautier V."/>
            <person name="Ament-Velasquez S.L."/>
            <person name="Kruys A."/>
            <person name="Hutchinson M.I."/>
            <person name="Powell A.J."/>
            <person name="Barry K."/>
            <person name="Miller A.N."/>
            <person name="Grigoriev I.V."/>
            <person name="Debuchy R."/>
            <person name="Gladieux P."/>
            <person name="Thoren M.H."/>
            <person name="Johannesson H."/>
        </authorList>
    </citation>
    <scope>NUCLEOTIDE SEQUENCE</scope>
    <source>
        <strain evidence="11">PSN324</strain>
    </source>
</reference>
<dbReference type="AlphaFoldDB" id="A0AAV9HDZ1"/>
<dbReference type="GO" id="GO:0018279">
    <property type="term" value="P:protein N-linked glycosylation via asparagine"/>
    <property type="evidence" value="ECO:0007669"/>
    <property type="project" value="TreeGrafter"/>
</dbReference>
<keyword evidence="5 10" id="KW-0812">Transmembrane</keyword>
<gene>
    <name evidence="11" type="ORF">QBC42DRAFT_235023</name>
</gene>
<organism evidence="11 12">
    <name type="scientific">Cladorrhinum samala</name>
    <dbReference type="NCBI Taxonomy" id="585594"/>
    <lineage>
        <taxon>Eukaryota</taxon>
        <taxon>Fungi</taxon>
        <taxon>Dikarya</taxon>
        <taxon>Ascomycota</taxon>
        <taxon>Pezizomycotina</taxon>
        <taxon>Sordariomycetes</taxon>
        <taxon>Sordariomycetidae</taxon>
        <taxon>Sordariales</taxon>
        <taxon>Podosporaceae</taxon>
        <taxon>Cladorrhinum</taxon>
    </lineage>
</organism>
<keyword evidence="12" id="KW-1185">Reference proteome</keyword>
<evidence type="ECO:0000313" key="11">
    <source>
        <dbReference type="EMBL" id="KAK4458000.1"/>
    </source>
</evidence>
<evidence type="ECO:0000256" key="5">
    <source>
        <dbReference type="ARBA" id="ARBA00022692"/>
    </source>
</evidence>
<comment type="subunit">
    <text evidence="10">Component of the oligosaccharyltransferase (OST) complex.</text>
</comment>
<sequence>MKTSAVFSAALSLLSSLSLVSAASSSSESSSSTILPSTFKPAPVFKNTNLVHIISVEKNFVKENINAVIENVAKTPQNAYYLPFTSDQISRLGGVEVKDRKDSSAPPFVAEVVEFDKESDVQYLRIQLAKPLAPGAQQTIGITYYLLKAYSPLPATMKQEETQFLTYSFSAYAPSVYNTLKQKTEVKFPSSNFPDYTKLPGTGDITEFPQKQGSKLTYGPFGEVAAGSVQPITVRFEFNKPVTHVARLERDVEVSHWGGNVAFEERYELYHRGANLSSLFNRVKWQQSQYYQPNTYALKELKFPLRVGSADAYYTDVIGNVSTSRFRSNKREALLEIKPRYPLFGGWKYPFTIGWNSDAKNFVRTTPAGGYVLSVPFLEGPKQIEGVEYEQVELRVILPEGAENVKYHTSIPSQSITSANVEIHKTFLDTIGRTALIIKARNLVDDFRDRDLVVSYEVPLAASLRKPLVIFVSTLAVFVAVWAVGTLDLNFASSKKK</sequence>
<evidence type="ECO:0000256" key="9">
    <source>
        <dbReference type="ARBA" id="ARBA00023136"/>
    </source>
</evidence>
<feature type="transmembrane region" description="Helical" evidence="10">
    <location>
        <begin position="468"/>
        <end position="491"/>
    </location>
</feature>
<feature type="chain" id="PRO_5043088303" description="Dolichyl-diphosphooligosaccharide--protein glycosyltransferase subunit 1" evidence="10">
    <location>
        <begin position="23"/>
        <end position="497"/>
    </location>
</feature>
<comment type="similarity">
    <text evidence="4 10">Belongs to the OST1 family.</text>
</comment>
<dbReference type="GO" id="GO:0008250">
    <property type="term" value="C:oligosaccharyltransferase complex"/>
    <property type="evidence" value="ECO:0007669"/>
    <property type="project" value="UniProtKB-UniRule"/>
</dbReference>
<dbReference type="Proteomes" id="UP001321749">
    <property type="component" value="Unassembled WGS sequence"/>
</dbReference>
<comment type="caution">
    <text evidence="11">The sequence shown here is derived from an EMBL/GenBank/DDBJ whole genome shotgun (WGS) entry which is preliminary data.</text>
</comment>
<comment type="subcellular location">
    <subcellularLocation>
        <location evidence="2 10">Endoplasmic reticulum membrane</location>
        <topology evidence="2 10">Single-pass type I membrane protein</topology>
    </subcellularLocation>
</comment>
<comment type="pathway">
    <text evidence="3 10">Protein modification; protein glycosylation.</text>
</comment>
<feature type="signal peptide" evidence="10">
    <location>
        <begin position="1"/>
        <end position="22"/>
    </location>
</feature>
<dbReference type="PANTHER" id="PTHR21049">
    <property type="entry name" value="RIBOPHORIN I"/>
    <property type="match status" value="1"/>
</dbReference>
<dbReference type="InterPro" id="IPR007676">
    <property type="entry name" value="Ribophorin_I"/>
</dbReference>
<evidence type="ECO:0000256" key="7">
    <source>
        <dbReference type="ARBA" id="ARBA00022824"/>
    </source>
</evidence>
<evidence type="ECO:0000256" key="8">
    <source>
        <dbReference type="ARBA" id="ARBA00022989"/>
    </source>
</evidence>
<evidence type="ECO:0000256" key="2">
    <source>
        <dbReference type="ARBA" id="ARBA00004115"/>
    </source>
</evidence>
<dbReference type="EMBL" id="MU865087">
    <property type="protein sequence ID" value="KAK4458000.1"/>
    <property type="molecule type" value="Genomic_DNA"/>
</dbReference>
<evidence type="ECO:0000256" key="3">
    <source>
        <dbReference type="ARBA" id="ARBA00004922"/>
    </source>
</evidence>
<evidence type="ECO:0000256" key="4">
    <source>
        <dbReference type="ARBA" id="ARBA00008905"/>
    </source>
</evidence>
<keyword evidence="8 10" id="KW-1133">Transmembrane helix</keyword>
<evidence type="ECO:0000256" key="10">
    <source>
        <dbReference type="RuleBase" id="RU361143"/>
    </source>
</evidence>
<evidence type="ECO:0000256" key="1">
    <source>
        <dbReference type="ARBA" id="ARBA00002791"/>
    </source>
</evidence>
<dbReference type="Pfam" id="PF04597">
    <property type="entry name" value="Ribophorin_I"/>
    <property type="match status" value="1"/>
</dbReference>